<reference evidence="8" key="1">
    <citation type="submission" date="2022-11" db="EMBL/GenBank/DDBJ databases">
        <authorList>
            <person name="Petersen C."/>
        </authorList>
    </citation>
    <scope>NUCLEOTIDE SEQUENCE</scope>
    <source>
        <strain evidence="8">IBT 19713</strain>
    </source>
</reference>
<evidence type="ECO:0000256" key="6">
    <source>
        <dbReference type="SAM" id="MobiDB-lite"/>
    </source>
</evidence>
<evidence type="ECO:0000259" key="7">
    <source>
        <dbReference type="PROSITE" id="PS50157"/>
    </source>
</evidence>
<dbReference type="SMART" id="SM00355">
    <property type="entry name" value="ZnF_C2H2"/>
    <property type="match status" value="2"/>
</dbReference>
<dbReference type="OrthoDB" id="2687452at2759"/>
<evidence type="ECO:0000313" key="9">
    <source>
        <dbReference type="Proteomes" id="UP001150941"/>
    </source>
</evidence>
<evidence type="ECO:0000256" key="4">
    <source>
        <dbReference type="ARBA" id="ARBA00022833"/>
    </source>
</evidence>
<evidence type="ECO:0000256" key="2">
    <source>
        <dbReference type="ARBA" id="ARBA00022737"/>
    </source>
</evidence>
<evidence type="ECO:0000256" key="5">
    <source>
        <dbReference type="PROSITE-ProRule" id="PRU00042"/>
    </source>
</evidence>
<dbReference type="Gene3D" id="3.30.160.60">
    <property type="entry name" value="Classic Zinc Finger"/>
    <property type="match status" value="1"/>
</dbReference>
<keyword evidence="2" id="KW-0677">Repeat</keyword>
<gene>
    <name evidence="8" type="ORF">N7468_009617</name>
</gene>
<dbReference type="InterPro" id="IPR036236">
    <property type="entry name" value="Znf_C2H2_sf"/>
</dbReference>
<dbReference type="RefSeq" id="XP_058327243.1">
    <property type="nucleotide sequence ID" value="XM_058478913.1"/>
</dbReference>
<dbReference type="Proteomes" id="UP001150941">
    <property type="component" value="Unassembled WGS sequence"/>
</dbReference>
<evidence type="ECO:0000256" key="1">
    <source>
        <dbReference type="ARBA" id="ARBA00022723"/>
    </source>
</evidence>
<sequence length="207" mass="22958">MQSPFSYTDSYTSSPGGMDFFFYGPPVYDNVCDVDTHFVDVMPEPYTFTSGPSAPGAPYAYAPTMPDFTVYDPSVMATSMPSPTSSCGSSYSSSFHVPEEVPVPKYHFAPAPSEDVTTPDSPPAPSKPAKPFACDACRKTFTRFADLKRHQSSVHYPVFRNCPVEHCSRKGSNGFPRQDHLVEHLRSYHHLDVPKRRALKRSAKDMA</sequence>
<organism evidence="8 9">
    <name type="scientific">Penicillium chermesinum</name>
    <dbReference type="NCBI Taxonomy" id="63820"/>
    <lineage>
        <taxon>Eukaryota</taxon>
        <taxon>Fungi</taxon>
        <taxon>Dikarya</taxon>
        <taxon>Ascomycota</taxon>
        <taxon>Pezizomycotina</taxon>
        <taxon>Eurotiomycetes</taxon>
        <taxon>Eurotiomycetidae</taxon>
        <taxon>Eurotiales</taxon>
        <taxon>Aspergillaceae</taxon>
        <taxon>Penicillium</taxon>
    </lineage>
</organism>
<evidence type="ECO:0000313" key="8">
    <source>
        <dbReference type="EMBL" id="KAJ5220413.1"/>
    </source>
</evidence>
<keyword evidence="9" id="KW-1185">Reference proteome</keyword>
<dbReference type="InterPro" id="IPR013087">
    <property type="entry name" value="Znf_C2H2_type"/>
</dbReference>
<dbReference type="GO" id="GO:0008270">
    <property type="term" value="F:zinc ion binding"/>
    <property type="evidence" value="ECO:0007669"/>
    <property type="project" value="UniProtKB-KW"/>
</dbReference>
<evidence type="ECO:0000256" key="3">
    <source>
        <dbReference type="ARBA" id="ARBA00022771"/>
    </source>
</evidence>
<comment type="caution">
    <text evidence="8">The sequence shown here is derived from an EMBL/GenBank/DDBJ whole genome shotgun (WGS) entry which is preliminary data.</text>
</comment>
<dbReference type="EMBL" id="JAPQKS010000007">
    <property type="protein sequence ID" value="KAJ5220413.1"/>
    <property type="molecule type" value="Genomic_DNA"/>
</dbReference>
<dbReference type="GeneID" id="83206216"/>
<name>A0A9W9TF63_9EURO</name>
<feature type="domain" description="C2H2-type" evidence="7">
    <location>
        <begin position="132"/>
        <end position="155"/>
    </location>
</feature>
<accession>A0A9W9TF63</accession>
<dbReference type="AlphaFoldDB" id="A0A9W9TF63"/>
<dbReference type="FunFam" id="3.30.160.60:FF:000100">
    <property type="entry name" value="Zinc finger 45-like"/>
    <property type="match status" value="1"/>
</dbReference>
<feature type="region of interest" description="Disordered" evidence="6">
    <location>
        <begin position="106"/>
        <end position="130"/>
    </location>
</feature>
<protein>
    <recommendedName>
        <fullName evidence="7">C2H2-type domain-containing protein</fullName>
    </recommendedName>
</protein>
<keyword evidence="3 5" id="KW-0863">Zinc-finger</keyword>
<dbReference type="PROSITE" id="PS50157">
    <property type="entry name" value="ZINC_FINGER_C2H2_2"/>
    <property type="match status" value="1"/>
</dbReference>
<dbReference type="SUPFAM" id="SSF57667">
    <property type="entry name" value="beta-beta-alpha zinc fingers"/>
    <property type="match status" value="1"/>
</dbReference>
<keyword evidence="4" id="KW-0862">Zinc</keyword>
<proteinExistence type="predicted"/>
<keyword evidence="1" id="KW-0479">Metal-binding</keyword>
<reference evidence="8" key="2">
    <citation type="journal article" date="2023" name="IMA Fungus">
        <title>Comparative genomic study of the Penicillium genus elucidates a diverse pangenome and 15 lateral gene transfer events.</title>
        <authorList>
            <person name="Petersen C."/>
            <person name="Sorensen T."/>
            <person name="Nielsen M.R."/>
            <person name="Sondergaard T.E."/>
            <person name="Sorensen J.L."/>
            <person name="Fitzpatrick D.A."/>
            <person name="Frisvad J.C."/>
            <person name="Nielsen K.L."/>
        </authorList>
    </citation>
    <scope>NUCLEOTIDE SEQUENCE</scope>
    <source>
        <strain evidence="8">IBT 19713</strain>
    </source>
</reference>
<dbReference type="PROSITE" id="PS00028">
    <property type="entry name" value="ZINC_FINGER_C2H2_1"/>
    <property type="match status" value="1"/>
</dbReference>